<dbReference type="RefSeq" id="XP_023933230.1">
    <property type="nucleotide sequence ID" value="XM_024077462.1"/>
</dbReference>
<evidence type="ECO:0000313" key="3">
    <source>
        <dbReference type="Proteomes" id="UP000085678"/>
    </source>
</evidence>
<protein>
    <submittedName>
        <fullName evidence="4">Uncharacterized protein LOC106153029</fullName>
    </submittedName>
</protein>
<evidence type="ECO:0000256" key="1">
    <source>
        <dbReference type="SAM" id="MobiDB-lite"/>
    </source>
</evidence>
<reference evidence="4" key="1">
    <citation type="submission" date="2025-08" db="UniProtKB">
        <authorList>
            <consortium name="RefSeq"/>
        </authorList>
    </citation>
    <scope>IDENTIFICATION</scope>
    <source>
        <tissue evidence="4">Gonads</tissue>
    </source>
</reference>
<organism evidence="3 4">
    <name type="scientific">Lingula anatina</name>
    <name type="common">Brachiopod</name>
    <name type="synonym">Lingula unguis</name>
    <dbReference type="NCBI Taxonomy" id="7574"/>
    <lineage>
        <taxon>Eukaryota</taxon>
        <taxon>Metazoa</taxon>
        <taxon>Spiralia</taxon>
        <taxon>Lophotrochozoa</taxon>
        <taxon>Brachiopoda</taxon>
        <taxon>Linguliformea</taxon>
        <taxon>Lingulata</taxon>
        <taxon>Lingulida</taxon>
        <taxon>Linguloidea</taxon>
        <taxon>Lingulidae</taxon>
        <taxon>Lingula</taxon>
    </lineage>
</organism>
<gene>
    <name evidence="4" type="primary">LOC106153029</name>
</gene>
<evidence type="ECO:0000313" key="4">
    <source>
        <dbReference type="RefSeq" id="XP_023933230.1"/>
    </source>
</evidence>
<sequence>MKIFIILSLVLLESQGSSAVDCVSCLYLESDQDISVLKLIYREHMDSRCADSPTSINETVPCPGSCIFSRVTGNIYRAQDSPVTITYRGCSPVASQNEGCSSVSSDPKDSNTTSPGQKSLQEILDYTLKGGYAIKIMGNLNGSICACNSDSCNGQDLSTPVVQVPETQCHECMWMEYNSSDPESQRQYDQINPASAGLDVECVNDTANTPLVQCAGSCLVLEFKANMSINKYPKPEENLEITMIKRQCAGLHLRDQIQTLSDKDGLSFFQFVPKSIKSLKQRAGAYFNAELTWRTCNKDGCNEGDVLTSEQKTSAAHGYNVRSIVRELTRVLALVIVTALFWK</sequence>
<feature type="signal peptide" evidence="2">
    <location>
        <begin position="1"/>
        <end position="19"/>
    </location>
</feature>
<name>A0A2R2MSI6_LINAN</name>
<accession>A0A2R2MSI6</accession>
<dbReference type="InParanoid" id="A0A2R2MSI6"/>
<proteinExistence type="predicted"/>
<feature type="chain" id="PRO_5015141017" evidence="2">
    <location>
        <begin position="20"/>
        <end position="343"/>
    </location>
</feature>
<keyword evidence="2" id="KW-0732">Signal</keyword>
<dbReference type="Proteomes" id="UP000085678">
    <property type="component" value="Unplaced"/>
</dbReference>
<feature type="region of interest" description="Disordered" evidence="1">
    <location>
        <begin position="98"/>
        <end position="117"/>
    </location>
</feature>
<dbReference type="GeneID" id="106153029"/>
<evidence type="ECO:0000256" key="2">
    <source>
        <dbReference type="SAM" id="SignalP"/>
    </source>
</evidence>
<dbReference type="AlphaFoldDB" id="A0A2R2MSI6"/>
<dbReference type="KEGG" id="lak:106153029"/>
<keyword evidence="3" id="KW-1185">Reference proteome</keyword>